<comment type="caution">
    <text evidence="1">The sequence shown here is derived from an EMBL/GenBank/DDBJ whole genome shotgun (WGS) entry which is preliminary data.</text>
</comment>
<proteinExistence type="predicted"/>
<sequence length="133" mass="15267">MKTNRIIIILLIFCSLLIACNSYGKKEEFYGTEVYYTKGVNTEDAKRLGEFLVRSKFADGKTKSVQLTKNEENGHYVFRMVTNKKVQKEDTYDFLFKALAIQISDSVFAGKPVDFEVCDNTFNTIKTLSFQSK</sequence>
<dbReference type="EMBL" id="JBHULH010000011">
    <property type="protein sequence ID" value="MFD2568509.1"/>
    <property type="molecule type" value="Genomic_DNA"/>
</dbReference>
<evidence type="ECO:0000313" key="1">
    <source>
        <dbReference type="EMBL" id="MFD2568509.1"/>
    </source>
</evidence>
<dbReference type="RefSeq" id="WP_379667215.1">
    <property type="nucleotide sequence ID" value="NZ_JBHULH010000011.1"/>
</dbReference>
<reference evidence="2" key="1">
    <citation type="journal article" date="2019" name="Int. J. Syst. Evol. Microbiol.">
        <title>The Global Catalogue of Microorganisms (GCM) 10K type strain sequencing project: providing services to taxonomists for standard genome sequencing and annotation.</title>
        <authorList>
            <consortium name="The Broad Institute Genomics Platform"/>
            <consortium name="The Broad Institute Genome Sequencing Center for Infectious Disease"/>
            <person name="Wu L."/>
            <person name="Ma J."/>
        </authorList>
    </citation>
    <scope>NUCLEOTIDE SEQUENCE [LARGE SCALE GENOMIC DNA]</scope>
    <source>
        <strain evidence="2">KCTC 52127</strain>
    </source>
</reference>
<accession>A0ABW5LV81</accession>
<keyword evidence="2" id="KW-1185">Reference proteome</keyword>
<evidence type="ECO:0008006" key="3">
    <source>
        <dbReference type="Google" id="ProtNLM"/>
    </source>
</evidence>
<protein>
    <recommendedName>
        <fullName evidence="3">DUF4825 domain-containing protein</fullName>
    </recommendedName>
</protein>
<gene>
    <name evidence="1" type="ORF">ACFSRZ_14120</name>
</gene>
<dbReference type="PROSITE" id="PS51257">
    <property type="entry name" value="PROKAR_LIPOPROTEIN"/>
    <property type="match status" value="1"/>
</dbReference>
<dbReference type="Proteomes" id="UP001597508">
    <property type="component" value="Unassembled WGS sequence"/>
</dbReference>
<organism evidence="1 2">
    <name type="scientific">Pseudotenacibaculum haliotis</name>
    <dbReference type="NCBI Taxonomy" id="1862138"/>
    <lineage>
        <taxon>Bacteria</taxon>
        <taxon>Pseudomonadati</taxon>
        <taxon>Bacteroidota</taxon>
        <taxon>Flavobacteriia</taxon>
        <taxon>Flavobacteriales</taxon>
        <taxon>Flavobacteriaceae</taxon>
        <taxon>Pseudotenacibaculum</taxon>
    </lineage>
</organism>
<name>A0ABW5LV81_9FLAO</name>
<evidence type="ECO:0000313" key="2">
    <source>
        <dbReference type="Proteomes" id="UP001597508"/>
    </source>
</evidence>